<dbReference type="Proteomes" id="UP000694401">
    <property type="component" value="Unassembled WGS sequence"/>
</dbReference>
<name>A0A8D2Q210_ZOSLA</name>
<keyword evidence="2" id="KW-1185">Reference proteome</keyword>
<proteinExistence type="predicted"/>
<dbReference type="Ensembl" id="ENSZLMT00000021914.1">
    <property type="protein sequence ID" value="ENSZLMP00000021355.1"/>
    <property type="gene ID" value="ENSZLMG00000014621.1"/>
</dbReference>
<evidence type="ECO:0000313" key="1">
    <source>
        <dbReference type="Ensembl" id="ENSZLMP00000021355.1"/>
    </source>
</evidence>
<sequence length="54" mass="6335">MSPCGSFNKMFHFYPSSFSVVSPPLPRTSPSLCHSKILHLNQNETLWFFFQWLD</sequence>
<reference evidence="1" key="1">
    <citation type="submission" date="2025-08" db="UniProtKB">
        <authorList>
            <consortium name="Ensembl"/>
        </authorList>
    </citation>
    <scope>IDENTIFICATION</scope>
</reference>
<dbReference type="AlphaFoldDB" id="A0A8D2Q210"/>
<protein>
    <submittedName>
        <fullName evidence="1">Uncharacterized protein</fullName>
    </submittedName>
</protein>
<accession>A0A8D2Q210</accession>
<organism evidence="1 2">
    <name type="scientific">Zosterops lateralis melanops</name>
    <dbReference type="NCBI Taxonomy" id="1220523"/>
    <lineage>
        <taxon>Eukaryota</taxon>
        <taxon>Metazoa</taxon>
        <taxon>Chordata</taxon>
        <taxon>Craniata</taxon>
        <taxon>Vertebrata</taxon>
        <taxon>Euteleostomi</taxon>
        <taxon>Archelosauria</taxon>
        <taxon>Archosauria</taxon>
        <taxon>Dinosauria</taxon>
        <taxon>Saurischia</taxon>
        <taxon>Theropoda</taxon>
        <taxon>Coelurosauria</taxon>
        <taxon>Aves</taxon>
        <taxon>Neognathae</taxon>
        <taxon>Neoaves</taxon>
        <taxon>Telluraves</taxon>
        <taxon>Australaves</taxon>
        <taxon>Passeriformes</taxon>
        <taxon>Sylvioidea</taxon>
        <taxon>Zosteropidae</taxon>
        <taxon>Zosterops</taxon>
    </lineage>
</organism>
<reference evidence="1" key="2">
    <citation type="submission" date="2025-09" db="UniProtKB">
        <authorList>
            <consortium name="Ensembl"/>
        </authorList>
    </citation>
    <scope>IDENTIFICATION</scope>
</reference>
<evidence type="ECO:0000313" key="2">
    <source>
        <dbReference type="Proteomes" id="UP000694401"/>
    </source>
</evidence>